<evidence type="ECO:0000256" key="4">
    <source>
        <dbReference type="ARBA" id="ARBA00022801"/>
    </source>
</evidence>
<dbReference type="CDD" id="cd07723">
    <property type="entry name" value="hydroxyacylglutathione_hydrolase_MBL-fold"/>
    <property type="match status" value="1"/>
</dbReference>
<reference evidence="7 8" key="1">
    <citation type="journal article" date="2017" name="Nat. Ecol. Evol.">
        <title>Scallop genome provides insights into evolution of bilaterian karyotype and development.</title>
        <authorList>
            <person name="Wang S."/>
            <person name="Zhang J."/>
            <person name="Jiao W."/>
            <person name="Li J."/>
            <person name="Xun X."/>
            <person name="Sun Y."/>
            <person name="Guo X."/>
            <person name="Huan P."/>
            <person name="Dong B."/>
            <person name="Zhang L."/>
            <person name="Hu X."/>
            <person name="Sun X."/>
            <person name="Wang J."/>
            <person name="Zhao C."/>
            <person name="Wang Y."/>
            <person name="Wang D."/>
            <person name="Huang X."/>
            <person name="Wang R."/>
            <person name="Lv J."/>
            <person name="Li Y."/>
            <person name="Zhang Z."/>
            <person name="Liu B."/>
            <person name="Lu W."/>
            <person name="Hui Y."/>
            <person name="Liang J."/>
            <person name="Zhou Z."/>
            <person name="Hou R."/>
            <person name="Li X."/>
            <person name="Liu Y."/>
            <person name="Li H."/>
            <person name="Ning X."/>
            <person name="Lin Y."/>
            <person name="Zhao L."/>
            <person name="Xing Q."/>
            <person name="Dou J."/>
            <person name="Li Y."/>
            <person name="Mao J."/>
            <person name="Guo H."/>
            <person name="Dou H."/>
            <person name="Li T."/>
            <person name="Mu C."/>
            <person name="Jiang W."/>
            <person name="Fu Q."/>
            <person name="Fu X."/>
            <person name="Miao Y."/>
            <person name="Liu J."/>
            <person name="Yu Q."/>
            <person name="Li R."/>
            <person name="Liao H."/>
            <person name="Li X."/>
            <person name="Kong Y."/>
            <person name="Jiang Z."/>
            <person name="Chourrout D."/>
            <person name="Li R."/>
            <person name="Bao Z."/>
        </authorList>
    </citation>
    <scope>NUCLEOTIDE SEQUENCE [LARGE SCALE GENOMIC DNA]</scope>
    <source>
        <strain evidence="7 8">PY_sf001</strain>
    </source>
</reference>
<evidence type="ECO:0000256" key="1">
    <source>
        <dbReference type="ARBA" id="ARBA00001947"/>
    </source>
</evidence>
<dbReference type="Proteomes" id="UP000242188">
    <property type="component" value="Unassembled WGS sequence"/>
</dbReference>
<feature type="domain" description="Metallo-beta-lactamase" evidence="6">
    <location>
        <begin position="64"/>
        <end position="226"/>
    </location>
</feature>
<dbReference type="Pfam" id="PF00753">
    <property type="entry name" value="Lactamase_B"/>
    <property type="match status" value="1"/>
</dbReference>
<dbReference type="PIRSF" id="PIRSF005457">
    <property type="entry name" value="Glx"/>
    <property type="match status" value="1"/>
</dbReference>
<keyword evidence="8" id="KW-1185">Reference proteome</keyword>
<organism evidence="7 8">
    <name type="scientific">Mizuhopecten yessoensis</name>
    <name type="common">Japanese scallop</name>
    <name type="synonym">Patinopecten yessoensis</name>
    <dbReference type="NCBI Taxonomy" id="6573"/>
    <lineage>
        <taxon>Eukaryota</taxon>
        <taxon>Metazoa</taxon>
        <taxon>Spiralia</taxon>
        <taxon>Lophotrochozoa</taxon>
        <taxon>Mollusca</taxon>
        <taxon>Bivalvia</taxon>
        <taxon>Autobranchia</taxon>
        <taxon>Pteriomorphia</taxon>
        <taxon>Pectinida</taxon>
        <taxon>Pectinoidea</taxon>
        <taxon>Pectinidae</taxon>
        <taxon>Mizuhopecten</taxon>
    </lineage>
</organism>
<dbReference type="InterPro" id="IPR035680">
    <property type="entry name" value="Clx_II_MBL"/>
</dbReference>
<dbReference type="SUPFAM" id="SSF56281">
    <property type="entry name" value="Metallo-hydrolase/oxidoreductase"/>
    <property type="match status" value="1"/>
</dbReference>
<comment type="similarity">
    <text evidence="2">Belongs to the metallo-beta-lactamase superfamily. Glyoxalase II family.</text>
</comment>
<evidence type="ECO:0000313" key="8">
    <source>
        <dbReference type="Proteomes" id="UP000242188"/>
    </source>
</evidence>
<dbReference type="PANTHER" id="PTHR11935:SF116">
    <property type="entry name" value="HYDROLASE PNKD-RELATED"/>
    <property type="match status" value="1"/>
</dbReference>
<dbReference type="GO" id="GO:0005739">
    <property type="term" value="C:mitochondrion"/>
    <property type="evidence" value="ECO:0007669"/>
    <property type="project" value="TreeGrafter"/>
</dbReference>
<keyword evidence="4 7" id="KW-0378">Hydrolase</keyword>
<protein>
    <submittedName>
        <fullName evidence="7">Hydrolase PNKD</fullName>
    </submittedName>
</protein>
<dbReference type="Pfam" id="PF16123">
    <property type="entry name" value="HAGH_C"/>
    <property type="match status" value="1"/>
</dbReference>
<evidence type="ECO:0000259" key="6">
    <source>
        <dbReference type="SMART" id="SM00849"/>
    </source>
</evidence>
<evidence type="ECO:0000256" key="2">
    <source>
        <dbReference type="ARBA" id="ARBA00006759"/>
    </source>
</evidence>
<dbReference type="STRING" id="6573.A0A210Q1L9"/>
<evidence type="ECO:0000313" key="7">
    <source>
        <dbReference type="EMBL" id="OWF42569.1"/>
    </source>
</evidence>
<comment type="caution">
    <text evidence="7">The sequence shown here is derived from an EMBL/GenBank/DDBJ whole genome shotgun (WGS) entry which is preliminary data.</text>
</comment>
<accession>A0A210Q1L9</accession>
<name>A0A210Q1L9_MIZYE</name>
<dbReference type="Gene3D" id="3.60.15.10">
    <property type="entry name" value="Ribonuclease Z/Hydroxyacylglutathione hydrolase-like"/>
    <property type="match status" value="1"/>
</dbReference>
<comment type="cofactor">
    <cofactor evidence="1">
        <name>Zn(2+)</name>
        <dbReference type="ChEBI" id="CHEBI:29105"/>
    </cofactor>
</comment>
<dbReference type="GO" id="GO:0019243">
    <property type="term" value="P:methylglyoxal catabolic process to D-lactate via S-lactoyl-glutathione"/>
    <property type="evidence" value="ECO:0007669"/>
    <property type="project" value="InterPro"/>
</dbReference>
<dbReference type="InterPro" id="IPR036866">
    <property type="entry name" value="RibonucZ/Hydroxyglut_hydro"/>
</dbReference>
<proteinExistence type="inferred from homology"/>
<keyword evidence="5" id="KW-0862">Zinc</keyword>
<dbReference type="GO" id="GO:0046872">
    <property type="term" value="F:metal ion binding"/>
    <property type="evidence" value="ECO:0007669"/>
    <property type="project" value="UniProtKB-KW"/>
</dbReference>
<sequence>MAKEGNCLFRIGYFLYSRTSVGKFYHRRDIAKARAKYPDGETHSVIQPKSFNDLTITPLPILLDNYAYIVTCGKTGTSIVVDPGDAEPVIKYLKEQDITPAAVLVTHKHWDHAGGNADFKKEFSGIKVFGGKHDNVPDVTNTVDQGHSLEFGSLKFSVQFTPGHTVGHVVYILDGGPYGAPDSLFSGDHLFLGGCGRMFEGPPSTMLGSLDDICQLSGETLVWPGHEYANDNMEFACHLEPDNTAAQDKNDWIKQQREKRLVTCPSTIGDEKMYNPFLRTSIESVLKSLGVTWTGPFQPPTDNVRAQALAEVRRQKDTLKYNL</sequence>
<gene>
    <name evidence="7" type="ORF">KP79_PYT19134</name>
</gene>
<dbReference type="OrthoDB" id="449487at2759"/>
<dbReference type="NCBIfam" id="TIGR03413">
    <property type="entry name" value="GSH_gloB"/>
    <property type="match status" value="1"/>
</dbReference>
<dbReference type="InterPro" id="IPR001279">
    <property type="entry name" value="Metallo-B-lactamas"/>
</dbReference>
<dbReference type="InterPro" id="IPR017782">
    <property type="entry name" value="Hydroxyacylglutathione_Hdrlase"/>
</dbReference>
<dbReference type="SMART" id="SM00849">
    <property type="entry name" value="Lactamase_B"/>
    <property type="match status" value="1"/>
</dbReference>
<dbReference type="PANTHER" id="PTHR11935">
    <property type="entry name" value="BETA LACTAMASE DOMAIN"/>
    <property type="match status" value="1"/>
</dbReference>
<dbReference type="GO" id="GO:0004416">
    <property type="term" value="F:hydroxyacylglutathione hydrolase activity"/>
    <property type="evidence" value="ECO:0007669"/>
    <property type="project" value="InterPro"/>
</dbReference>
<evidence type="ECO:0000256" key="5">
    <source>
        <dbReference type="ARBA" id="ARBA00022833"/>
    </source>
</evidence>
<dbReference type="EMBL" id="NEDP02005257">
    <property type="protein sequence ID" value="OWF42569.1"/>
    <property type="molecule type" value="Genomic_DNA"/>
</dbReference>
<dbReference type="HAMAP" id="MF_01374">
    <property type="entry name" value="Glyoxalase_2"/>
    <property type="match status" value="1"/>
</dbReference>
<keyword evidence="3" id="KW-0479">Metal-binding</keyword>
<dbReference type="InterPro" id="IPR032282">
    <property type="entry name" value="HAGH_C"/>
</dbReference>
<dbReference type="AlphaFoldDB" id="A0A210Q1L9"/>
<evidence type="ECO:0000256" key="3">
    <source>
        <dbReference type="ARBA" id="ARBA00022723"/>
    </source>
</evidence>